<proteinExistence type="predicted"/>
<dbReference type="Gene3D" id="3.30.1330.80">
    <property type="entry name" value="Hypothetical protein, similar to alpha- acetolactate decarboxylase, domain 2"/>
    <property type="match status" value="2"/>
</dbReference>
<evidence type="ECO:0000259" key="1">
    <source>
        <dbReference type="Pfam" id="PF03479"/>
    </source>
</evidence>
<comment type="caution">
    <text evidence="2">The sequence shown here is derived from an EMBL/GenBank/DDBJ whole genome shotgun (WGS) entry which is preliminary data.</text>
</comment>
<evidence type="ECO:0000313" key="2">
    <source>
        <dbReference type="EMBL" id="NDW03887.1"/>
    </source>
</evidence>
<organism evidence="2 3">
    <name type="scientific">Jiella pacifica</name>
    <dbReference type="NCBI Taxonomy" id="2696469"/>
    <lineage>
        <taxon>Bacteria</taxon>
        <taxon>Pseudomonadati</taxon>
        <taxon>Pseudomonadota</taxon>
        <taxon>Alphaproteobacteria</taxon>
        <taxon>Hyphomicrobiales</taxon>
        <taxon>Aurantimonadaceae</taxon>
        <taxon>Jiella</taxon>
    </lineage>
</organism>
<sequence>MAATMRTIRHPGPVAPIRHAKAWGEAVALNFTVAPGETMEAGLGRGVAEAGCEAAYVSLQGARLDPFRYVMPAGSPGPSHAAWYSRTFAPEGVVTVTEAGAIVGRRDGAPFVHCHGLWQAEGEPLAMGHMLPPDSRAAEPVRVTGIGLRGAAFESRQDDETNFRLFAAEPADIDLNNEARQVSGGSRALALTLRPNQDVCHAIEAVCAEAGITRARIHGIGSLNEARFEDGPPMRSYASELLIRDGRQENERVRLDVAVVAMDGAIFDGVLARGDNPVCVTFELVVVPEG</sequence>
<dbReference type="SUPFAM" id="SSF117856">
    <property type="entry name" value="AF0104/ALDC/Ptd012-like"/>
    <property type="match status" value="2"/>
</dbReference>
<dbReference type="Proteomes" id="UP000469011">
    <property type="component" value="Unassembled WGS sequence"/>
</dbReference>
<protein>
    <submittedName>
        <fullName evidence="2">DUF296 domain-containing protein</fullName>
    </submittedName>
</protein>
<gene>
    <name evidence="2" type="ORF">GTK09_05540</name>
</gene>
<dbReference type="Pfam" id="PF03479">
    <property type="entry name" value="PCC"/>
    <property type="match status" value="1"/>
</dbReference>
<evidence type="ECO:0000313" key="3">
    <source>
        <dbReference type="Proteomes" id="UP000469011"/>
    </source>
</evidence>
<name>A0A6N9SXS9_9HYPH</name>
<dbReference type="EMBL" id="JAAAMG010000003">
    <property type="protein sequence ID" value="NDW03887.1"/>
    <property type="molecule type" value="Genomic_DNA"/>
</dbReference>
<dbReference type="InterPro" id="IPR005175">
    <property type="entry name" value="PPC_dom"/>
</dbReference>
<reference evidence="2 3" key="1">
    <citation type="submission" date="2020-01" db="EMBL/GenBank/DDBJ databases">
        <title>Jiella pacifica sp. nov.</title>
        <authorList>
            <person name="Xue Z."/>
            <person name="Zhu S."/>
            <person name="Chen J."/>
            <person name="Yang J."/>
        </authorList>
    </citation>
    <scope>NUCLEOTIDE SEQUENCE [LARGE SCALE GENOMIC DNA]</scope>
    <source>
        <strain evidence="2 3">40Bstr34</strain>
    </source>
</reference>
<keyword evidence="3" id="KW-1185">Reference proteome</keyword>
<accession>A0A6N9SXS9</accession>
<dbReference type="RefSeq" id="WP_163461732.1">
    <property type="nucleotide sequence ID" value="NZ_JAAAMG010000003.1"/>
</dbReference>
<dbReference type="AlphaFoldDB" id="A0A6N9SXS9"/>
<feature type="domain" description="PPC" evidence="1">
    <location>
        <begin position="188"/>
        <end position="287"/>
    </location>
</feature>